<comment type="caution">
    <text evidence="1">The sequence shown here is derived from an EMBL/GenBank/DDBJ whole genome shotgun (WGS) entry which is preliminary data.</text>
</comment>
<dbReference type="EMBL" id="CAJPDT010000064">
    <property type="protein sequence ID" value="CAF9932118.1"/>
    <property type="molecule type" value="Genomic_DNA"/>
</dbReference>
<organism evidence="1 2">
    <name type="scientific">Imshaugia aleurites</name>
    <dbReference type="NCBI Taxonomy" id="172621"/>
    <lineage>
        <taxon>Eukaryota</taxon>
        <taxon>Fungi</taxon>
        <taxon>Dikarya</taxon>
        <taxon>Ascomycota</taxon>
        <taxon>Pezizomycotina</taxon>
        <taxon>Lecanoromycetes</taxon>
        <taxon>OSLEUM clade</taxon>
        <taxon>Lecanoromycetidae</taxon>
        <taxon>Lecanorales</taxon>
        <taxon>Lecanorineae</taxon>
        <taxon>Parmeliaceae</taxon>
        <taxon>Imshaugia</taxon>
    </lineage>
</organism>
<reference evidence="1" key="1">
    <citation type="submission" date="2021-03" db="EMBL/GenBank/DDBJ databases">
        <authorList>
            <person name="Tagirdzhanova G."/>
        </authorList>
    </citation>
    <scope>NUCLEOTIDE SEQUENCE</scope>
</reference>
<evidence type="ECO:0000313" key="1">
    <source>
        <dbReference type="EMBL" id="CAF9932118.1"/>
    </source>
</evidence>
<protein>
    <submittedName>
        <fullName evidence="1">Uncharacterized protein</fullName>
    </submittedName>
</protein>
<name>A0A8H3FWA3_9LECA</name>
<dbReference type="Proteomes" id="UP000664534">
    <property type="component" value="Unassembled WGS sequence"/>
</dbReference>
<keyword evidence="2" id="KW-1185">Reference proteome</keyword>
<proteinExistence type="predicted"/>
<evidence type="ECO:0000313" key="2">
    <source>
        <dbReference type="Proteomes" id="UP000664534"/>
    </source>
</evidence>
<accession>A0A8H3FWA3</accession>
<sequence>MEELLSPAGVISMLLPIRTTLVHLHITDSTPENAISDPAAWQWRGHDGSRSDFSEFIALEHLRIPSTCFFPSGDPTVERDPISSLLPHSLKHLQIEFEANASLLYKSTDIKAVSSRPDGFQSADEGNIELKYLYPLPADTYAWLTETIRHIGDFCPRLKRIEIIEKQAMWELYWWDLVLWDPLPEDLQAVALAERIELEIIIRYLHLETGQIHPHSQFPEDVRLIQDAS</sequence>
<dbReference type="AlphaFoldDB" id="A0A8H3FWA3"/>
<dbReference type="OrthoDB" id="3522729at2759"/>
<gene>
    <name evidence="1" type="ORF">IMSHALPRED_008802</name>
</gene>